<dbReference type="InterPro" id="IPR019660">
    <property type="entry name" value="Put_sensory_transdc_reg_YbjN"/>
</dbReference>
<dbReference type="Pfam" id="PF10722">
    <property type="entry name" value="YbjN"/>
    <property type="match status" value="1"/>
</dbReference>
<dbReference type="Proteomes" id="UP000571183">
    <property type="component" value="Unassembled WGS sequence"/>
</dbReference>
<accession>A0A840DSQ5</accession>
<evidence type="ECO:0000313" key="1">
    <source>
        <dbReference type="EMBL" id="MBB4072166.1"/>
    </source>
</evidence>
<name>A0A840DSQ5_9MICO</name>
<organism evidence="1 2">
    <name type="scientific">Canibacter oris</name>
    <dbReference type="NCBI Taxonomy" id="1365628"/>
    <lineage>
        <taxon>Bacteria</taxon>
        <taxon>Bacillati</taxon>
        <taxon>Actinomycetota</taxon>
        <taxon>Actinomycetes</taxon>
        <taxon>Micrococcales</taxon>
        <taxon>Microbacteriaceae</taxon>
        <taxon>Canibacter</taxon>
    </lineage>
</organism>
<keyword evidence="2" id="KW-1185">Reference proteome</keyword>
<dbReference type="AlphaFoldDB" id="A0A840DSQ5"/>
<dbReference type="EMBL" id="JACIFD010000017">
    <property type="protein sequence ID" value="MBB4072166.1"/>
    <property type="molecule type" value="Genomic_DNA"/>
</dbReference>
<protein>
    <recommendedName>
        <fullName evidence="3">YbjN domain-containing protein</fullName>
    </recommendedName>
</protein>
<proteinExistence type="predicted"/>
<comment type="caution">
    <text evidence="1">The sequence shown here is derived from an EMBL/GenBank/DDBJ whole genome shotgun (WGS) entry which is preliminary data.</text>
</comment>
<reference evidence="1" key="1">
    <citation type="submission" date="2020-08" db="EMBL/GenBank/DDBJ databases">
        <title>Sequencing the genomes of 1000 actinobacteria strains.</title>
        <authorList>
            <person name="Klenk H.-P."/>
        </authorList>
    </citation>
    <scope>NUCLEOTIDE SEQUENCE [LARGE SCALE GENOMIC DNA]</scope>
    <source>
        <strain evidence="1">DSM 27064</strain>
    </source>
</reference>
<dbReference type="RefSeq" id="WP_124824679.1">
    <property type="nucleotide sequence ID" value="NZ_JACIFD010000017.1"/>
</dbReference>
<gene>
    <name evidence="1" type="ORF">F5897_001495</name>
</gene>
<evidence type="ECO:0008006" key="3">
    <source>
        <dbReference type="Google" id="ProtNLM"/>
    </source>
</evidence>
<sequence>MTEMLKPVASERVETLLKEMNYSYGRDDENDLMGLWDGNVFYFLAPPSGDLLQIMSFFRHDFAAQHEEQLRDFIDEWHRTKYWPRLTMLRVGEDESELRIRADHGVHYEHGASDEQLRLQINCALQTALRSYSALTQTFGLEFPEPGSGS</sequence>
<evidence type="ECO:0000313" key="2">
    <source>
        <dbReference type="Proteomes" id="UP000571183"/>
    </source>
</evidence>